<protein>
    <submittedName>
        <fullName evidence="3">Uncharacterized protein</fullName>
    </submittedName>
</protein>
<dbReference type="KEGG" id="bgoe:IFJ75_08325"/>
<dbReference type="Proteomes" id="UP000663918">
    <property type="component" value="Chromosome"/>
</dbReference>
<name>A0A975C2W0_9CAUL</name>
<feature type="transmembrane region" description="Helical" evidence="2">
    <location>
        <begin position="36"/>
        <end position="58"/>
    </location>
</feature>
<proteinExistence type="predicted"/>
<sequence length="129" mass="13384">MTPEEPNRHEKAAEAVRENRPVKAEFVRGGRPGVPVLVILIVSTLAAALAMFGLWTLFHGGFAAEKPNVGGDVADVRAFEGDAAQGPPTADAPTTSTGEAQPVPTGEAPNVNAPTVPSNTVEPVPTPRR</sequence>
<keyword evidence="2" id="KW-0472">Membrane</keyword>
<keyword evidence="2" id="KW-0812">Transmembrane</keyword>
<feature type="region of interest" description="Disordered" evidence="1">
    <location>
        <begin position="77"/>
        <end position="129"/>
    </location>
</feature>
<keyword evidence="4" id="KW-1185">Reference proteome</keyword>
<reference evidence="3" key="1">
    <citation type="submission" date="2020-09" db="EMBL/GenBank/DDBJ databases">
        <title>Brevundimonas sp. LVF2 isolated from a puddle in Goettingen, Germany.</title>
        <authorList>
            <person name="Friedrich I."/>
            <person name="Klassen A."/>
            <person name="Hannes N."/>
            <person name="Schneider D."/>
            <person name="Hertel R."/>
            <person name="Daniel R."/>
        </authorList>
    </citation>
    <scope>NUCLEOTIDE SEQUENCE</scope>
    <source>
        <strain evidence="3">LVF2</strain>
    </source>
</reference>
<accession>A0A975C2W0</accession>
<feature type="compositionally biased region" description="Polar residues" evidence="1">
    <location>
        <begin position="112"/>
        <end position="121"/>
    </location>
</feature>
<evidence type="ECO:0000313" key="4">
    <source>
        <dbReference type="Proteomes" id="UP000663918"/>
    </source>
</evidence>
<dbReference type="EMBL" id="CP062222">
    <property type="protein sequence ID" value="QTC92836.1"/>
    <property type="molecule type" value="Genomic_DNA"/>
</dbReference>
<keyword evidence="2" id="KW-1133">Transmembrane helix</keyword>
<gene>
    <name evidence="3" type="ORF">IFJ75_08325</name>
</gene>
<dbReference type="RefSeq" id="WP_207932115.1">
    <property type="nucleotide sequence ID" value="NZ_CP062222.1"/>
</dbReference>
<evidence type="ECO:0000256" key="1">
    <source>
        <dbReference type="SAM" id="MobiDB-lite"/>
    </source>
</evidence>
<dbReference type="AlphaFoldDB" id="A0A975C2W0"/>
<organism evidence="3 4">
    <name type="scientific">Brevundimonas goettingensis</name>
    <dbReference type="NCBI Taxonomy" id="2774190"/>
    <lineage>
        <taxon>Bacteria</taxon>
        <taxon>Pseudomonadati</taxon>
        <taxon>Pseudomonadota</taxon>
        <taxon>Alphaproteobacteria</taxon>
        <taxon>Caulobacterales</taxon>
        <taxon>Caulobacteraceae</taxon>
        <taxon>Brevundimonas</taxon>
    </lineage>
</organism>
<evidence type="ECO:0000256" key="2">
    <source>
        <dbReference type="SAM" id="Phobius"/>
    </source>
</evidence>
<evidence type="ECO:0000313" key="3">
    <source>
        <dbReference type="EMBL" id="QTC92836.1"/>
    </source>
</evidence>